<dbReference type="PROSITE" id="PS50181">
    <property type="entry name" value="FBOX"/>
    <property type="match status" value="1"/>
</dbReference>
<keyword evidence="1" id="KW-0175">Coiled coil</keyword>
<dbReference type="InterPro" id="IPR001810">
    <property type="entry name" value="F-box_dom"/>
</dbReference>
<proteinExistence type="predicted"/>
<accession>A0A4S8LZ44</accession>
<organism evidence="3 4">
    <name type="scientific">Dendrothele bispora (strain CBS 962.96)</name>
    <dbReference type="NCBI Taxonomy" id="1314807"/>
    <lineage>
        <taxon>Eukaryota</taxon>
        <taxon>Fungi</taxon>
        <taxon>Dikarya</taxon>
        <taxon>Basidiomycota</taxon>
        <taxon>Agaricomycotina</taxon>
        <taxon>Agaricomycetes</taxon>
        <taxon>Agaricomycetidae</taxon>
        <taxon>Agaricales</taxon>
        <taxon>Agaricales incertae sedis</taxon>
        <taxon>Dendrothele</taxon>
    </lineage>
</organism>
<protein>
    <recommendedName>
        <fullName evidence="2">F-box domain-containing protein</fullName>
    </recommendedName>
</protein>
<keyword evidence="4" id="KW-1185">Reference proteome</keyword>
<dbReference type="Gene3D" id="1.20.1280.50">
    <property type="match status" value="1"/>
</dbReference>
<evidence type="ECO:0000313" key="3">
    <source>
        <dbReference type="EMBL" id="THU95029.1"/>
    </source>
</evidence>
<dbReference type="AlphaFoldDB" id="A0A4S8LZ44"/>
<gene>
    <name evidence="3" type="ORF">K435DRAFT_859958</name>
</gene>
<dbReference type="Pfam" id="PF12937">
    <property type="entry name" value="F-box-like"/>
    <property type="match status" value="1"/>
</dbReference>
<dbReference type="Proteomes" id="UP000297245">
    <property type="component" value="Unassembled WGS sequence"/>
</dbReference>
<evidence type="ECO:0000256" key="1">
    <source>
        <dbReference type="SAM" id="Coils"/>
    </source>
</evidence>
<dbReference type="EMBL" id="ML179210">
    <property type="protein sequence ID" value="THU95029.1"/>
    <property type="molecule type" value="Genomic_DNA"/>
</dbReference>
<name>A0A4S8LZ44_DENBC</name>
<evidence type="ECO:0000259" key="2">
    <source>
        <dbReference type="PROSITE" id="PS50181"/>
    </source>
</evidence>
<feature type="coiled-coil region" evidence="1">
    <location>
        <begin position="42"/>
        <end position="76"/>
    </location>
</feature>
<dbReference type="OrthoDB" id="3266451at2759"/>
<sequence>MHPQTTNLGSASVHCKRSSVLDTLRANFGTYTSDITHASQCLIDAERDAQRCDDEIQKLQAEIISLRNRQQSIYRRIDRYRSLLAPIRKLPPEVLGRIFRLICTKNFASASEIDCPAVHLSHVCVGWRDLARTTPSLWSRISIDLFYPQQDLFRVKSMLITCLALSNPSPIFLHLTMSEVDVDAKFVLQSIMHHCARWAEVCLNMTTSHFSQLSPIKGKLPLLQSLKIRTGNIFDEVEVLDIPESLDCFSLAPRLRAVAIGYIDDTTDISTLPWGQISDLKLHFFTSLNSALDVLRLATQARSVTLSLCTLLDPSNIAQNFTHSLNSLSIILDIDDVSDPFRCFQMWTMPQLNCLHLSIRELHRVSRDTCNFDELHSFVQRSGCVITTLSLINLGLDGVEIIALLQCLTSLADLTLHEHRDDVRNLSLTSSFLQKMTVNHRASSSTHFLPHLKKIDFRIHFPSSILLVSMVQSRWIPDDIDAAEIGVDCLDVVKIHVFISGDPPIDQILRPLLAMKPRGLQCTVSFDKLG</sequence>
<evidence type="ECO:0000313" key="4">
    <source>
        <dbReference type="Proteomes" id="UP000297245"/>
    </source>
</evidence>
<reference evidence="3 4" key="1">
    <citation type="journal article" date="2019" name="Nat. Ecol. Evol.">
        <title>Megaphylogeny resolves global patterns of mushroom evolution.</title>
        <authorList>
            <person name="Varga T."/>
            <person name="Krizsan K."/>
            <person name="Foldi C."/>
            <person name="Dima B."/>
            <person name="Sanchez-Garcia M."/>
            <person name="Sanchez-Ramirez S."/>
            <person name="Szollosi G.J."/>
            <person name="Szarkandi J.G."/>
            <person name="Papp V."/>
            <person name="Albert L."/>
            <person name="Andreopoulos W."/>
            <person name="Angelini C."/>
            <person name="Antonin V."/>
            <person name="Barry K.W."/>
            <person name="Bougher N.L."/>
            <person name="Buchanan P."/>
            <person name="Buyck B."/>
            <person name="Bense V."/>
            <person name="Catcheside P."/>
            <person name="Chovatia M."/>
            <person name="Cooper J."/>
            <person name="Damon W."/>
            <person name="Desjardin D."/>
            <person name="Finy P."/>
            <person name="Geml J."/>
            <person name="Haridas S."/>
            <person name="Hughes K."/>
            <person name="Justo A."/>
            <person name="Karasinski D."/>
            <person name="Kautmanova I."/>
            <person name="Kiss B."/>
            <person name="Kocsube S."/>
            <person name="Kotiranta H."/>
            <person name="LaButti K.M."/>
            <person name="Lechner B.E."/>
            <person name="Liimatainen K."/>
            <person name="Lipzen A."/>
            <person name="Lukacs Z."/>
            <person name="Mihaltcheva S."/>
            <person name="Morgado L.N."/>
            <person name="Niskanen T."/>
            <person name="Noordeloos M.E."/>
            <person name="Ohm R.A."/>
            <person name="Ortiz-Santana B."/>
            <person name="Ovrebo C."/>
            <person name="Racz N."/>
            <person name="Riley R."/>
            <person name="Savchenko A."/>
            <person name="Shiryaev A."/>
            <person name="Soop K."/>
            <person name="Spirin V."/>
            <person name="Szebenyi C."/>
            <person name="Tomsovsky M."/>
            <person name="Tulloss R.E."/>
            <person name="Uehling J."/>
            <person name="Grigoriev I.V."/>
            <person name="Vagvolgyi C."/>
            <person name="Papp T."/>
            <person name="Martin F.M."/>
            <person name="Miettinen O."/>
            <person name="Hibbett D.S."/>
            <person name="Nagy L.G."/>
        </authorList>
    </citation>
    <scope>NUCLEOTIDE SEQUENCE [LARGE SCALE GENOMIC DNA]</scope>
    <source>
        <strain evidence="3 4">CBS 962.96</strain>
    </source>
</reference>
<feature type="domain" description="F-box" evidence="2">
    <location>
        <begin position="84"/>
        <end position="141"/>
    </location>
</feature>